<reference evidence="4" key="1">
    <citation type="submission" date="2020-02" db="EMBL/GenBank/DDBJ databases">
        <authorList>
            <person name="Meier V. D."/>
        </authorList>
    </citation>
    <scope>NUCLEOTIDE SEQUENCE</scope>
    <source>
        <strain evidence="4">AVDCRST_MAG89</strain>
    </source>
</reference>
<dbReference type="CDD" id="cd06238">
    <property type="entry name" value="M14-like"/>
    <property type="match status" value="1"/>
</dbReference>
<dbReference type="Pfam" id="PF00246">
    <property type="entry name" value="Peptidase_M14"/>
    <property type="match status" value="1"/>
</dbReference>
<evidence type="ECO:0000313" key="4">
    <source>
        <dbReference type="EMBL" id="CAA9361034.1"/>
    </source>
</evidence>
<name>A0A6J4MJA5_9BACT</name>
<dbReference type="InterPro" id="IPR000834">
    <property type="entry name" value="Peptidase_M14"/>
</dbReference>
<feature type="region of interest" description="Disordered" evidence="1">
    <location>
        <begin position="559"/>
        <end position="584"/>
    </location>
</feature>
<keyword evidence="2" id="KW-0732">Signal</keyword>
<feature type="domain" description="Peptidase M14" evidence="3">
    <location>
        <begin position="83"/>
        <end position="315"/>
    </location>
</feature>
<dbReference type="SUPFAM" id="SSF53187">
    <property type="entry name" value="Zn-dependent exopeptidases"/>
    <property type="match status" value="1"/>
</dbReference>
<dbReference type="GO" id="GO:0008270">
    <property type="term" value="F:zinc ion binding"/>
    <property type="evidence" value="ECO:0007669"/>
    <property type="project" value="InterPro"/>
</dbReference>
<feature type="non-terminal residue" evidence="4">
    <location>
        <position position="584"/>
    </location>
</feature>
<dbReference type="EMBL" id="CADCTV010000784">
    <property type="protein sequence ID" value="CAA9361034.1"/>
    <property type="molecule type" value="Genomic_DNA"/>
</dbReference>
<organism evidence="4">
    <name type="scientific">uncultured Gemmatimonadota bacterium</name>
    <dbReference type="NCBI Taxonomy" id="203437"/>
    <lineage>
        <taxon>Bacteria</taxon>
        <taxon>Pseudomonadati</taxon>
        <taxon>Gemmatimonadota</taxon>
        <taxon>environmental samples</taxon>
    </lineage>
</organism>
<dbReference type="AlphaFoldDB" id="A0A6J4MJA5"/>
<feature type="chain" id="PRO_5026908668" description="Peptidase M14 domain-containing protein" evidence="2">
    <location>
        <begin position="21"/>
        <end position="584"/>
    </location>
</feature>
<accession>A0A6J4MJA5</accession>
<evidence type="ECO:0000259" key="3">
    <source>
        <dbReference type="Pfam" id="PF00246"/>
    </source>
</evidence>
<evidence type="ECO:0000256" key="1">
    <source>
        <dbReference type="SAM" id="MobiDB-lite"/>
    </source>
</evidence>
<protein>
    <recommendedName>
        <fullName evidence="3">Peptidase M14 domain-containing protein</fullName>
    </recommendedName>
</protein>
<sequence>MKLRSLLISCILLASTHAAAQELPRIPERGGCRSELDGRLAFGLCPDSTFDFYTSGQYLPNVPRPEQVLGYPLGSWHTAYGRMERFLEALARTAPQRVRVFPYGKSVEQQTMYLVAIGNEANIARLPEIQSNMQRLADPRRTNSAQAGSLISQSPVVVWINSANDGNETAAFEAAIQLAYQLAAGEDARTRAMREGALVLINLAHNPESHERHVAWYNGFVMGDANPVALEHNAPWGMSTNNNHYQIDLNRDALGLTQTETRAVAAELQRWRPQVFVDLHGQTTQYFFPPAADPINPIYPQQTERWLEVFGRSNAAAFDQFGWSYFTRDVFDLYYPGYWDSYPTLHGATGMTYETDGGGSKGVRWRRDDGTILTFADGIAHHFVASLATIETAVRHREARLRDYYEYFASALAAGQRDPQRTVVLLTGTDPSRAARLATTLLRHGVEVSRVTQSGTLTGTEYLSGQRARRTVPSGSFVVDLAQPNYRIAKTLLTPHVELPRRFAEQERARLARNARRAESERERHAFYDVTAWNLPLAHGVSSFWSGDRAGFASEPLRLPPGADKTPGGWDGEVAFPRGGGVTG</sequence>
<gene>
    <name evidence="4" type="ORF">AVDCRST_MAG89-3747</name>
</gene>
<dbReference type="GO" id="GO:0004181">
    <property type="term" value="F:metallocarboxypeptidase activity"/>
    <property type="evidence" value="ECO:0007669"/>
    <property type="project" value="InterPro"/>
</dbReference>
<dbReference type="GO" id="GO:0006508">
    <property type="term" value="P:proteolysis"/>
    <property type="evidence" value="ECO:0007669"/>
    <property type="project" value="InterPro"/>
</dbReference>
<evidence type="ECO:0000256" key="2">
    <source>
        <dbReference type="SAM" id="SignalP"/>
    </source>
</evidence>
<dbReference type="Gene3D" id="3.40.630.10">
    <property type="entry name" value="Zn peptidases"/>
    <property type="match status" value="1"/>
</dbReference>
<proteinExistence type="predicted"/>
<feature type="signal peptide" evidence="2">
    <location>
        <begin position="1"/>
        <end position="20"/>
    </location>
</feature>